<dbReference type="EMBL" id="RBWS01000009">
    <property type="protein sequence ID" value="RKO71184.1"/>
    <property type="molecule type" value="Genomic_DNA"/>
</dbReference>
<keyword evidence="1" id="KW-1133">Transmembrane helix</keyword>
<accession>A0A420VXV8</accession>
<feature type="transmembrane region" description="Helical" evidence="1">
    <location>
        <begin position="37"/>
        <end position="58"/>
    </location>
</feature>
<gene>
    <name evidence="2" type="ORF">D7322_13600</name>
</gene>
<comment type="caution">
    <text evidence="2">The sequence shown here is derived from an EMBL/GenBank/DDBJ whole genome shotgun (WGS) entry which is preliminary data.</text>
</comment>
<sequence length="80" mass="9578">MKRKIIKPDKDFELAMQAKKSEHQFLRSDEEIDKANIYWLACAYASPFIPMIDLSFVLDELKKMLKQWLAKKKKDIIIYK</sequence>
<reference evidence="2 3" key="1">
    <citation type="submission" date="2018-10" db="EMBL/GenBank/DDBJ databases">
        <title>Sphingobacterium sp. M05W1-28.</title>
        <authorList>
            <person name="Cai H."/>
        </authorList>
    </citation>
    <scope>NUCLEOTIDE SEQUENCE [LARGE SCALE GENOMIC DNA]</scope>
    <source>
        <strain evidence="2 3">M05W1-28</strain>
    </source>
</reference>
<keyword evidence="1" id="KW-0812">Transmembrane</keyword>
<evidence type="ECO:0000313" key="3">
    <source>
        <dbReference type="Proteomes" id="UP000282423"/>
    </source>
</evidence>
<dbReference type="RefSeq" id="WP_121124730.1">
    <property type="nucleotide sequence ID" value="NZ_CP158959.1"/>
</dbReference>
<dbReference type="AlphaFoldDB" id="A0A420VXV8"/>
<proteinExistence type="predicted"/>
<protein>
    <submittedName>
        <fullName evidence="2">Uncharacterized protein</fullName>
    </submittedName>
</protein>
<dbReference type="Proteomes" id="UP000282423">
    <property type="component" value="Unassembled WGS sequence"/>
</dbReference>
<keyword evidence="3" id="KW-1185">Reference proteome</keyword>
<evidence type="ECO:0000313" key="2">
    <source>
        <dbReference type="EMBL" id="RKO71184.1"/>
    </source>
</evidence>
<evidence type="ECO:0000256" key="1">
    <source>
        <dbReference type="SAM" id="Phobius"/>
    </source>
</evidence>
<name>A0A420VXV8_9SPHI</name>
<keyword evidence="1" id="KW-0472">Membrane</keyword>
<dbReference type="OrthoDB" id="1273943at2"/>
<organism evidence="2 3">
    <name type="scientific">Sphingobacterium puteale</name>
    <dbReference type="NCBI Taxonomy" id="2420510"/>
    <lineage>
        <taxon>Bacteria</taxon>
        <taxon>Pseudomonadati</taxon>
        <taxon>Bacteroidota</taxon>
        <taxon>Sphingobacteriia</taxon>
        <taxon>Sphingobacteriales</taxon>
        <taxon>Sphingobacteriaceae</taxon>
        <taxon>Sphingobacterium</taxon>
    </lineage>
</organism>